<dbReference type="InterPro" id="IPR054547">
    <property type="entry name" value="NNH1"/>
</dbReference>
<protein>
    <submittedName>
        <fullName evidence="4">NACHT domain-containing protein</fullName>
    </submittedName>
</protein>
<keyword evidence="2" id="KW-0067">ATP-binding</keyword>
<keyword evidence="1" id="KW-0547">Nucleotide-binding</keyword>
<dbReference type="EMBL" id="JBHTIW010000021">
    <property type="protein sequence ID" value="MFD0922468.1"/>
    <property type="molecule type" value="Genomic_DNA"/>
</dbReference>
<dbReference type="InterPro" id="IPR032675">
    <property type="entry name" value="LRR_dom_sf"/>
</dbReference>
<dbReference type="Gene3D" id="3.80.10.10">
    <property type="entry name" value="Ribonuclease Inhibitor"/>
    <property type="match status" value="1"/>
</dbReference>
<dbReference type="SUPFAM" id="SSF52058">
    <property type="entry name" value="L domain-like"/>
    <property type="match status" value="1"/>
</dbReference>
<dbReference type="Gene3D" id="3.40.50.300">
    <property type="entry name" value="P-loop containing nucleotide triphosphate hydrolases"/>
    <property type="match status" value="1"/>
</dbReference>
<dbReference type="InterPro" id="IPR007111">
    <property type="entry name" value="NACHT_NTPase"/>
</dbReference>
<proteinExistence type="predicted"/>
<dbReference type="SUPFAM" id="SSF52540">
    <property type="entry name" value="P-loop containing nucleoside triphosphate hydrolases"/>
    <property type="match status" value="1"/>
</dbReference>
<dbReference type="Pfam" id="PF22733">
    <property type="entry name" value="NNH1"/>
    <property type="match status" value="1"/>
</dbReference>
<feature type="domain" description="NACHT" evidence="3">
    <location>
        <begin position="277"/>
        <end position="613"/>
    </location>
</feature>
<evidence type="ECO:0000259" key="3">
    <source>
        <dbReference type="PROSITE" id="PS50837"/>
    </source>
</evidence>
<keyword evidence="5" id="KW-1185">Reference proteome</keyword>
<dbReference type="InterPro" id="IPR027417">
    <property type="entry name" value="P-loop_NTPase"/>
</dbReference>
<dbReference type="PANTHER" id="PTHR46844:SF1">
    <property type="entry name" value="SLR5058 PROTEIN"/>
    <property type="match status" value="1"/>
</dbReference>
<dbReference type="Proteomes" id="UP001597018">
    <property type="component" value="Unassembled WGS sequence"/>
</dbReference>
<dbReference type="PROSITE" id="PS50837">
    <property type="entry name" value="NACHT"/>
    <property type="match status" value="1"/>
</dbReference>
<gene>
    <name evidence="4" type="ORF">ACFQ16_22210</name>
</gene>
<evidence type="ECO:0000313" key="4">
    <source>
        <dbReference type="EMBL" id="MFD0922468.1"/>
    </source>
</evidence>
<organism evidence="4 5">
    <name type="scientific">Saccharopolyspora rosea</name>
    <dbReference type="NCBI Taxonomy" id="524884"/>
    <lineage>
        <taxon>Bacteria</taxon>
        <taxon>Bacillati</taxon>
        <taxon>Actinomycetota</taxon>
        <taxon>Actinomycetes</taxon>
        <taxon>Pseudonocardiales</taxon>
        <taxon>Pseudonocardiaceae</taxon>
        <taxon>Saccharopolyspora</taxon>
    </lineage>
</organism>
<evidence type="ECO:0000256" key="2">
    <source>
        <dbReference type="ARBA" id="ARBA00022840"/>
    </source>
</evidence>
<sequence>MSGLESAALRAGSTVLKHLATSWLARRKSEVRRGADLTELIALRFGGLRERDRRALRRRLDEAAELAAEHLERLCEREFADLPDNERAATIDAVADALDEADLSDSTLLRADLDPLELARDVRRQVPTAPHRAGLAEAGRALFDRALDQSCVHLVHLVRELPEYDSRLAEESLRRATEVLRGVDRVLDRIPDSTLDAPAGTDHDEAFRRRYQQLVARHHEDLELIGVSVRNFRPRTKLSVAYLSLTARGRDRRAEPVPRDVAEPETMRAEAALARSDRTLVRGEAGSGKSTLLRWIAVQAARENFTGELADLNGTIPILVKLRSYADDPLPNPEGFLADPQGPTLGPVPEGWTHRQLLAGRVLLLVDGVDELAEAKRRQVRDWLDKLLRNYPDTRIVVTSRPAAASTKWLAAEGFRTVDLEPMTASDVRDFLYRWHRALLAADSRTLPFDRAEVENRHCDLLVQLDARPHLRGLARNPLLCAMLCALNLDRGGDLPRDRNSLYDAALEMLLVRREAEREIRHQVVLDYRHKLTLLQDLAYWLVLNGRSEMDRTMALRRFDRKFASMRGTTATPEDSLDHLVERSGVIREPAENRIDLVHRTFLEYLAAREIAAEEHVPMLIAHADSDQWRETVVMAAGLLSRVRRAELLGGLLDRAAKADPELRRRLHLLAATCVESVEDLPAEVLARVETAIRALVPPNSPVEAELLATVGEPLLDYLPDDVASLPSTQAVACVRTAAFINGPAAMSRLAHYASDERSPTQDEIASVWRYFDPEAFAARVLAEAPLDNGHISVESLQHLSHLRELTNLRSISINLTEEITDFEFVPRDVEIRSIRVRNAVPVSLAPLEGRTALASLQVRGPGSLLSLDTLGTLPLERLLLRQREPLQDLEFLRQLPDLRSLSLDALDEIADFSPIATSGALVNLELGAARRIDFLKDLGTLVGLKSLRITRCSPVDLADLPTLSPTVHTLAIDDCWVTGLEHLARLPNLRYLQLFGCPSVTSIEALRELTQLEIVSLSRMPPGLDVSPLADLDAKVRVRRSDRLTGLDKLHPVRL</sequence>
<dbReference type="PANTHER" id="PTHR46844">
    <property type="entry name" value="SLR5058 PROTEIN"/>
    <property type="match status" value="1"/>
</dbReference>
<evidence type="ECO:0000313" key="5">
    <source>
        <dbReference type="Proteomes" id="UP001597018"/>
    </source>
</evidence>
<name>A0ABW3FXD6_9PSEU</name>
<evidence type="ECO:0000256" key="1">
    <source>
        <dbReference type="ARBA" id="ARBA00022741"/>
    </source>
</evidence>
<comment type="caution">
    <text evidence="4">The sequence shown here is derived from an EMBL/GenBank/DDBJ whole genome shotgun (WGS) entry which is preliminary data.</text>
</comment>
<dbReference type="RefSeq" id="WP_345600732.1">
    <property type="nucleotide sequence ID" value="NZ_BAABLT010000016.1"/>
</dbReference>
<dbReference type="Pfam" id="PF05729">
    <property type="entry name" value="NACHT"/>
    <property type="match status" value="1"/>
</dbReference>
<accession>A0ABW3FXD6</accession>
<reference evidence="5" key="1">
    <citation type="journal article" date="2019" name="Int. J. Syst. Evol. Microbiol.">
        <title>The Global Catalogue of Microorganisms (GCM) 10K type strain sequencing project: providing services to taxonomists for standard genome sequencing and annotation.</title>
        <authorList>
            <consortium name="The Broad Institute Genomics Platform"/>
            <consortium name="The Broad Institute Genome Sequencing Center for Infectious Disease"/>
            <person name="Wu L."/>
            <person name="Ma J."/>
        </authorList>
    </citation>
    <scope>NUCLEOTIDE SEQUENCE [LARGE SCALE GENOMIC DNA]</scope>
    <source>
        <strain evidence="5">CCUG 56401</strain>
    </source>
</reference>